<dbReference type="Proteomes" id="UP000199698">
    <property type="component" value="Unassembled WGS sequence"/>
</dbReference>
<evidence type="ECO:0000256" key="2">
    <source>
        <dbReference type="ARBA" id="ARBA00022801"/>
    </source>
</evidence>
<protein>
    <recommendedName>
        <fullName evidence="4">Sucrose-6-phosphate hydrolase</fullName>
        <ecNumber evidence="4">3.2.1.26</ecNumber>
    </recommendedName>
    <alternativeName>
        <fullName evidence="5">Invertase</fullName>
    </alternativeName>
</protein>
<dbReference type="PANTHER" id="PTHR43101:SF1">
    <property type="entry name" value="BETA-FRUCTOSIDASE"/>
    <property type="match status" value="1"/>
</dbReference>
<keyword evidence="9" id="KW-1185">Reference proteome</keyword>
<reference evidence="9" key="1">
    <citation type="submission" date="2016-08" db="EMBL/GenBank/DDBJ databases">
        <authorList>
            <person name="Varghese N."/>
            <person name="Submissions Spin"/>
        </authorList>
    </citation>
    <scope>NUCLEOTIDE SEQUENCE [LARGE SCALE GENOMIC DNA]</scope>
    <source>
        <strain evidence="9">R-53144</strain>
    </source>
</reference>
<feature type="domain" description="Glycosyl hydrolase family 32 C-terminal" evidence="7">
    <location>
        <begin position="333"/>
        <end position="483"/>
    </location>
</feature>
<dbReference type="RefSeq" id="WP_091119592.1">
    <property type="nucleotide sequence ID" value="NZ_FMBA01000003.1"/>
</dbReference>
<proteinExistence type="inferred from homology"/>
<dbReference type="InterPro" id="IPR013189">
    <property type="entry name" value="Glyco_hydro_32_C"/>
</dbReference>
<dbReference type="PANTHER" id="PTHR43101">
    <property type="entry name" value="BETA-FRUCTOSIDASE"/>
    <property type="match status" value="1"/>
</dbReference>
<dbReference type="Gene3D" id="2.115.10.20">
    <property type="entry name" value="Glycosyl hydrolase domain, family 43"/>
    <property type="match status" value="1"/>
</dbReference>
<dbReference type="NCBIfam" id="TIGR01322">
    <property type="entry name" value="scrB_fam"/>
    <property type="match status" value="1"/>
</dbReference>
<dbReference type="GO" id="GO:0004564">
    <property type="term" value="F:beta-fructofuranosidase activity"/>
    <property type="evidence" value="ECO:0007669"/>
    <property type="project" value="UniProtKB-EC"/>
</dbReference>
<dbReference type="InterPro" id="IPR018053">
    <property type="entry name" value="Glyco_hydro_32_AS"/>
</dbReference>
<evidence type="ECO:0000259" key="6">
    <source>
        <dbReference type="Pfam" id="PF00251"/>
    </source>
</evidence>
<keyword evidence="5" id="KW-0119">Carbohydrate metabolism</keyword>
<dbReference type="CDD" id="cd08996">
    <property type="entry name" value="GH32_FFase"/>
    <property type="match status" value="1"/>
</dbReference>
<name>A0A1C3Z4C6_9GAMM</name>
<comment type="pathway">
    <text evidence="5">Glycan biosynthesis; sucrose metabolism.</text>
</comment>
<dbReference type="OrthoDB" id="9801455at2"/>
<keyword evidence="3 4" id="KW-0326">Glycosidase</keyword>
<evidence type="ECO:0000256" key="5">
    <source>
        <dbReference type="RuleBase" id="RU365015"/>
    </source>
</evidence>
<gene>
    <name evidence="8" type="ORF">GA0061080_10034</name>
</gene>
<accession>A0A1C3Z4C6</accession>
<evidence type="ECO:0000256" key="3">
    <source>
        <dbReference type="ARBA" id="ARBA00023295"/>
    </source>
</evidence>
<dbReference type="Pfam" id="PF00251">
    <property type="entry name" value="Glyco_hydro_32N"/>
    <property type="match status" value="1"/>
</dbReference>
<dbReference type="InterPro" id="IPR006232">
    <property type="entry name" value="Suc6P_hydrolase"/>
</dbReference>
<evidence type="ECO:0000313" key="9">
    <source>
        <dbReference type="Proteomes" id="UP000199698"/>
    </source>
</evidence>
<dbReference type="EMBL" id="FMBA01000003">
    <property type="protein sequence ID" value="SCB77140.1"/>
    <property type="molecule type" value="Genomic_DNA"/>
</dbReference>
<keyword evidence="2 4" id="KW-0378">Hydrolase</keyword>
<comment type="similarity">
    <text evidence="1 4">Belongs to the glycosyl hydrolase 32 family.</text>
</comment>
<feature type="domain" description="Glycosyl hydrolase family 32 N-terminal" evidence="6">
    <location>
        <begin position="28"/>
        <end position="330"/>
    </location>
</feature>
<dbReference type="SMART" id="SM00640">
    <property type="entry name" value="Glyco_32"/>
    <property type="match status" value="1"/>
</dbReference>
<evidence type="ECO:0000259" key="7">
    <source>
        <dbReference type="Pfam" id="PF08244"/>
    </source>
</evidence>
<dbReference type="InterPro" id="IPR051214">
    <property type="entry name" value="GH32_Enzymes"/>
</dbReference>
<dbReference type="AlphaFoldDB" id="A0A1C3Z4C6"/>
<organism evidence="8 9">
    <name type="scientific">Gilliamella intestini</name>
    <dbReference type="NCBI Taxonomy" id="1798183"/>
    <lineage>
        <taxon>Bacteria</taxon>
        <taxon>Pseudomonadati</taxon>
        <taxon>Pseudomonadota</taxon>
        <taxon>Gammaproteobacteria</taxon>
        <taxon>Orbales</taxon>
        <taxon>Orbaceae</taxon>
        <taxon>Gilliamella</taxon>
    </lineage>
</organism>
<dbReference type="PROSITE" id="PS00609">
    <property type="entry name" value="GLYCOSYL_HYDROL_F32"/>
    <property type="match status" value="1"/>
</dbReference>
<dbReference type="Pfam" id="PF08244">
    <property type="entry name" value="Glyco_hydro_32C"/>
    <property type="match status" value="1"/>
</dbReference>
<dbReference type="InterPro" id="IPR023296">
    <property type="entry name" value="Glyco_hydro_beta-prop_sf"/>
</dbReference>
<dbReference type="GO" id="GO:0005985">
    <property type="term" value="P:sucrose metabolic process"/>
    <property type="evidence" value="ECO:0007669"/>
    <property type="project" value="UniProtKB-UniPathway"/>
</dbReference>
<comment type="function">
    <text evidence="5">Enables the bacterium to metabolize sucrose as a sole carbon source.</text>
</comment>
<evidence type="ECO:0000313" key="8">
    <source>
        <dbReference type="EMBL" id="SCB77140.1"/>
    </source>
</evidence>
<dbReference type="Gene3D" id="2.60.120.560">
    <property type="entry name" value="Exo-inulinase, domain 1"/>
    <property type="match status" value="1"/>
</dbReference>
<dbReference type="SUPFAM" id="SSF75005">
    <property type="entry name" value="Arabinanase/levansucrase/invertase"/>
    <property type="match status" value="1"/>
</dbReference>
<dbReference type="InterPro" id="IPR001362">
    <property type="entry name" value="Glyco_hydro_32"/>
</dbReference>
<dbReference type="EC" id="3.2.1.26" evidence="4"/>
<dbReference type="GO" id="GO:0005737">
    <property type="term" value="C:cytoplasm"/>
    <property type="evidence" value="ECO:0007669"/>
    <property type="project" value="UniProtKB-SubCell"/>
</dbReference>
<dbReference type="SUPFAM" id="SSF49899">
    <property type="entry name" value="Concanavalin A-like lectins/glucanases"/>
    <property type="match status" value="1"/>
</dbReference>
<dbReference type="STRING" id="1798183.GA0061080_10034"/>
<dbReference type="InterPro" id="IPR013148">
    <property type="entry name" value="Glyco_hydro_32_N"/>
</dbReference>
<evidence type="ECO:0000256" key="1">
    <source>
        <dbReference type="ARBA" id="ARBA00009902"/>
    </source>
</evidence>
<comment type="catalytic activity">
    <reaction evidence="4">
        <text>Hydrolysis of terminal non-reducing beta-D-fructofuranoside residues in beta-D-fructofuranosides.</text>
        <dbReference type="EC" id="3.2.1.26"/>
    </reaction>
</comment>
<dbReference type="InterPro" id="IPR013320">
    <property type="entry name" value="ConA-like_dom_sf"/>
</dbReference>
<evidence type="ECO:0000256" key="4">
    <source>
        <dbReference type="RuleBase" id="RU362110"/>
    </source>
</evidence>
<keyword evidence="5" id="KW-0963">Cytoplasm</keyword>
<comment type="subcellular location">
    <subcellularLocation>
        <location evidence="5">Cytoplasm</location>
    </subcellularLocation>
</comment>
<sequence length="489" mass="56231">MSSAIDKANRAIENLEKQMNKQYYPHFHLAPQAGWLNDPNGLIYFKGQYHAFYQHHPYNENWGPMHWGHMISDDLVTWRRLPIAIAPDQDFDKSGCFSGSAVDNHGELCLLYTGHIWLNGEGNDEQISQTQCLATSNDGIHFEKQGTVLVPKDGIMHFRDPKVWQQDGKWWMVVGQRTPNDVGEVLLYRSDDLRNWIFDQVVVSDIDPNVYMLECPDFFPLGDKWVLMFSPQGMKAKGYQYRNLFQSGYIVGNWQPGERFSIIKPFQEMDFGHDFYAPQSFLAADGRRIIFAWMDMWQSAMPSKKDKWAGAFTLPRELILDQDNKVRNRPVKELEALREKPKSFDEIMLNSELKNTNIELICCELCVEFDLKESDAERFGLQLAATEDGKQATLLFVDLQSNRLVLDRSLSGLELTGYRSVPLPETDKLTLHVFIDASSVEVFVNGDLYSLSSRIYPKLPAERVVNLFAENGQAKVTKLDSWQLKSIYA</sequence>
<dbReference type="UniPathway" id="UPA00238"/>